<dbReference type="InterPro" id="IPR052390">
    <property type="entry name" value="tRNA_nt/polyA_polymerase"/>
</dbReference>
<dbReference type="SUPFAM" id="SSF64182">
    <property type="entry name" value="DHH phosphoesterases"/>
    <property type="match status" value="1"/>
</dbReference>
<evidence type="ECO:0000313" key="10">
    <source>
        <dbReference type="EMBL" id="HDN84595.1"/>
    </source>
</evidence>
<comment type="caution">
    <text evidence="10">The sequence shown here is derived from an EMBL/GenBank/DDBJ whole genome shotgun (WGS) entry which is preliminary data.</text>
</comment>
<name>A0A7V0MZ39_UNCAE</name>
<dbReference type="GO" id="GO:0008033">
    <property type="term" value="P:tRNA processing"/>
    <property type="evidence" value="ECO:0007669"/>
    <property type="project" value="UniProtKB-KW"/>
</dbReference>
<keyword evidence="5" id="KW-0479">Metal-binding</keyword>
<evidence type="ECO:0000259" key="9">
    <source>
        <dbReference type="Pfam" id="PF01368"/>
    </source>
</evidence>
<organism evidence="10">
    <name type="scientific">Aerophobetes bacterium</name>
    <dbReference type="NCBI Taxonomy" id="2030807"/>
    <lineage>
        <taxon>Bacteria</taxon>
        <taxon>Candidatus Aerophobota</taxon>
    </lineage>
</organism>
<evidence type="ECO:0000256" key="4">
    <source>
        <dbReference type="ARBA" id="ARBA00022695"/>
    </source>
</evidence>
<dbReference type="InterPro" id="IPR001667">
    <property type="entry name" value="DDH_dom"/>
</dbReference>
<dbReference type="InterPro" id="IPR038763">
    <property type="entry name" value="DHH_sf"/>
</dbReference>
<keyword evidence="7" id="KW-0460">Magnesium</keyword>
<dbReference type="GO" id="GO:0016779">
    <property type="term" value="F:nucleotidyltransferase activity"/>
    <property type="evidence" value="ECO:0007669"/>
    <property type="project" value="UniProtKB-KW"/>
</dbReference>
<dbReference type="Proteomes" id="UP000885660">
    <property type="component" value="Unassembled WGS sequence"/>
</dbReference>
<dbReference type="GO" id="GO:0046872">
    <property type="term" value="F:metal ion binding"/>
    <property type="evidence" value="ECO:0007669"/>
    <property type="project" value="UniProtKB-KW"/>
</dbReference>
<evidence type="ECO:0000256" key="1">
    <source>
        <dbReference type="ARBA" id="ARBA00001946"/>
    </source>
</evidence>
<evidence type="ECO:0000256" key="7">
    <source>
        <dbReference type="ARBA" id="ARBA00022842"/>
    </source>
</evidence>
<dbReference type="Gene3D" id="3.90.1640.10">
    <property type="entry name" value="inorganic pyrophosphatase (n-terminal core)"/>
    <property type="match status" value="1"/>
</dbReference>
<keyword evidence="8" id="KW-0694">RNA-binding</keyword>
<evidence type="ECO:0000256" key="8">
    <source>
        <dbReference type="ARBA" id="ARBA00022884"/>
    </source>
</evidence>
<evidence type="ECO:0000256" key="6">
    <source>
        <dbReference type="ARBA" id="ARBA00022741"/>
    </source>
</evidence>
<gene>
    <name evidence="10" type="ORF">ENG47_02400</name>
</gene>
<dbReference type="GO" id="GO:0000166">
    <property type="term" value="F:nucleotide binding"/>
    <property type="evidence" value="ECO:0007669"/>
    <property type="project" value="UniProtKB-KW"/>
</dbReference>
<evidence type="ECO:0000256" key="5">
    <source>
        <dbReference type="ARBA" id="ARBA00022723"/>
    </source>
</evidence>
<protein>
    <recommendedName>
        <fullName evidence="9">DDH domain-containing protein</fullName>
    </recommendedName>
</protein>
<feature type="non-terminal residue" evidence="10">
    <location>
        <position position="275"/>
    </location>
</feature>
<keyword evidence="4" id="KW-0548">Nucleotidyltransferase</keyword>
<reference evidence="10" key="1">
    <citation type="journal article" date="2020" name="mSystems">
        <title>Genome- and Community-Level Interaction Insights into Carbon Utilization and Element Cycling Functions of Hydrothermarchaeota in Hydrothermal Sediment.</title>
        <authorList>
            <person name="Zhou Z."/>
            <person name="Liu Y."/>
            <person name="Xu W."/>
            <person name="Pan J."/>
            <person name="Luo Z.H."/>
            <person name="Li M."/>
        </authorList>
    </citation>
    <scope>NUCLEOTIDE SEQUENCE [LARGE SCALE GENOMIC DNA]</scope>
    <source>
        <strain evidence="10">HyVt-219</strain>
    </source>
</reference>
<feature type="domain" description="DDH" evidence="9">
    <location>
        <begin position="3"/>
        <end position="145"/>
    </location>
</feature>
<dbReference type="PANTHER" id="PTHR47788">
    <property type="entry name" value="POLYA POLYMERASE"/>
    <property type="match status" value="1"/>
</dbReference>
<dbReference type="PANTHER" id="PTHR47788:SF1">
    <property type="entry name" value="A-ADDING TRNA NUCLEOTIDYLTRANSFERASE"/>
    <property type="match status" value="1"/>
</dbReference>
<comment type="similarity">
    <text evidence="2">Belongs to the tRNA nucleotidyltransferase/poly(A) polymerase family.</text>
</comment>
<dbReference type="Pfam" id="PF01368">
    <property type="entry name" value="DHH"/>
    <property type="match status" value="1"/>
</dbReference>
<proteinExistence type="inferred from homology"/>
<keyword evidence="4" id="KW-0808">Transferase</keyword>
<evidence type="ECO:0000256" key="3">
    <source>
        <dbReference type="ARBA" id="ARBA00022694"/>
    </source>
</evidence>
<evidence type="ECO:0000256" key="2">
    <source>
        <dbReference type="ARBA" id="ARBA00007265"/>
    </source>
</evidence>
<sequence length="275" mass="30461">MQIITAHTGCDFDALSSMVAAGKLYPEAKLCFSGVLSREVRDFMRLYGWMVPVVKISRKDLDKVKRLILVDTRWINRIGIFKDLIGKKGVEIHIYDHHPPHPGDIQGDAGVCREVGATTSILVDLIKKRGIPVTPFEATLLCLGIYEDTGSLSFSSTTSLDLQSAAFLLERGANLELISSFLNRGLSEKQNLLLKSFLENSKIKMINGVEIFVIGVEIEDFVGGISLPLRKFIDLKNPDVTFAIVRSKEKVYLMARSRNPSINVGEILSFFKGGG</sequence>
<keyword evidence="3" id="KW-0819">tRNA processing</keyword>
<accession>A0A7V0MZ39</accession>
<dbReference type="GO" id="GO:0003723">
    <property type="term" value="F:RNA binding"/>
    <property type="evidence" value="ECO:0007669"/>
    <property type="project" value="UniProtKB-KW"/>
</dbReference>
<dbReference type="EMBL" id="DRBC01000141">
    <property type="protein sequence ID" value="HDN84595.1"/>
    <property type="molecule type" value="Genomic_DNA"/>
</dbReference>
<dbReference type="AlphaFoldDB" id="A0A7V0MZ39"/>
<comment type="cofactor">
    <cofactor evidence="1">
        <name>Mg(2+)</name>
        <dbReference type="ChEBI" id="CHEBI:18420"/>
    </cofactor>
</comment>
<keyword evidence="6" id="KW-0547">Nucleotide-binding</keyword>